<dbReference type="SUPFAM" id="SSF48019">
    <property type="entry name" value="post-AAA+ oligomerization domain-like"/>
    <property type="match status" value="1"/>
</dbReference>
<dbReference type="NCBIfam" id="NF004046">
    <property type="entry name" value="PRK05563.1"/>
    <property type="match status" value="1"/>
</dbReference>
<dbReference type="InterPro" id="IPR050238">
    <property type="entry name" value="DNA_Rep/Repair_Clamp_Loader"/>
</dbReference>
<protein>
    <recommendedName>
        <fullName evidence="11">DNA polymerase III subunit gamma/tau</fullName>
        <ecNumber evidence="11">2.7.7.7</ecNumber>
    </recommendedName>
</protein>
<evidence type="ECO:0000256" key="7">
    <source>
        <dbReference type="ARBA" id="ARBA00022833"/>
    </source>
</evidence>
<dbReference type="STRING" id="1802591.A2113_02750"/>
<name>A0A1G1W391_9BACT</name>
<dbReference type="Gene3D" id="1.20.272.10">
    <property type="match status" value="1"/>
</dbReference>
<dbReference type="SMART" id="SM00382">
    <property type="entry name" value="AAA"/>
    <property type="match status" value="1"/>
</dbReference>
<organism evidence="14 15">
    <name type="scientific">Candidatus Woykebacteria bacterium GWA1_44_8</name>
    <dbReference type="NCBI Taxonomy" id="1802591"/>
    <lineage>
        <taxon>Bacteria</taxon>
        <taxon>Candidatus Woykeibacteriota</taxon>
    </lineage>
</organism>
<feature type="compositionally biased region" description="Basic and acidic residues" evidence="12">
    <location>
        <begin position="444"/>
        <end position="455"/>
    </location>
</feature>
<dbReference type="Gene3D" id="3.40.50.300">
    <property type="entry name" value="P-loop containing nucleotide triphosphate hydrolases"/>
    <property type="match status" value="1"/>
</dbReference>
<dbReference type="SUPFAM" id="SSF52540">
    <property type="entry name" value="P-loop containing nucleoside triphosphate hydrolases"/>
    <property type="match status" value="1"/>
</dbReference>
<keyword evidence="6 11" id="KW-0547">Nucleotide-binding</keyword>
<evidence type="ECO:0000256" key="11">
    <source>
        <dbReference type="RuleBase" id="RU364063"/>
    </source>
</evidence>
<keyword evidence="9 11" id="KW-0239">DNA-directed DNA polymerase</keyword>
<dbReference type="NCBIfam" id="TIGR02397">
    <property type="entry name" value="dnaX_nterm"/>
    <property type="match status" value="1"/>
</dbReference>
<dbReference type="Gene3D" id="1.10.8.60">
    <property type="match status" value="1"/>
</dbReference>
<accession>A0A1G1W391</accession>
<dbReference type="EMBL" id="MHCN01000009">
    <property type="protein sequence ID" value="OGY22103.1"/>
    <property type="molecule type" value="Genomic_DNA"/>
</dbReference>
<dbReference type="InterPro" id="IPR038454">
    <property type="entry name" value="DnaA_N_sf"/>
</dbReference>
<dbReference type="GO" id="GO:0006261">
    <property type="term" value="P:DNA-templated DNA replication"/>
    <property type="evidence" value="ECO:0007669"/>
    <property type="project" value="TreeGrafter"/>
</dbReference>
<dbReference type="Gene3D" id="3.30.300.180">
    <property type="match status" value="1"/>
</dbReference>
<evidence type="ECO:0000313" key="15">
    <source>
        <dbReference type="Proteomes" id="UP000176299"/>
    </source>
</evidence>
<evidence type="ECO:0000259" key="13">
    <source>
        <dbReference type="SMART" id="SM00382"/>
    </source>
</evidence>
<evidence type="ECO:0000256" key="4">
    <source>
        <dbReference type="ARBA" id="ARBA00022705"/>
    </source>
</evidence>
<dbReference type="PANTHER" id="PTHR11669:SF0">
    <property type="entry name" value="PROTEIN STICHEL-LIKE 2"/>
    <property type="match status" value="1"/>
</dbReference>
<keyword evidence="5" id="KW-0479">Metal-binding</keyword>
<gene>
    <name evidence="11" type="primary">dnaX</name>
    <name evidence="14" type="ORF">A2113_02750</name>
</gene>
<dbReference type="InterPro" id="IPR048448">
    <property type="entry name" value="DnaX-like_C"/>
</dbReference>
<dbReference type="EC" id="2.7.7.7" evidence="11"/>
<evidence type="ECO:0000256" key="6">
    <source>
        <dbReference type="ARBA" id="ARBA00022741"/>
    </source>
</evidence>
<dbReference type="InterPro" id="IPR022754">
    <property type="entry name" value="DNA_pol_III_gamma-3"/>
</dbReference>
<proteinExistence type="inferred from homology"/>
<evidence type="ECO:0000256" key="5">
    <source>
        <dbReference type="ARBA" id="ARBA00022723"/>
    </source>
</evidence>
<dbReference type="CDD" id="cd00009">
    <property type="entry name" value="AAA"/>
    <property type="match status" value="1"/>
</dbReference>
<keyword evidence="7" id="KW-0862">Zinc</keyword>
<dbReference type="Pfam" id="PF13177">
    <property type="entry name" value="DNA_pol3_delta2"/>
    <property type="match status" value="1"/>
</dbReference>
<comment type="similarity">
    <text evidence="1 11">Belongs to the DnaX/STICHEL family.</text>
</comment>
<comment type="function">
    <text evidence="11">DNA polymerase III is a complex, multichain enzyme responsible for most of the replicative synthesis in bacteria. This DNA polymerase also exhibits 3' to 5' exonuclease activity.</text>
</comment>
<evidence type="ECO:0000256" key="8">
    <source>
        <dbReference type="ARBA" id="ARBA00022840"/>
    </source>
</evidence>
<dbReference type="AlphaFoldDB" id="A0A1G1W391"/>
<feature type="compositionally biased region" description="Polar residues" evidence="12">
    <location>
        <begin position="390"/>
        <end position="406"/>
    </location>
</feature>
<dbReference type="Pfam" id="PF12169">
    <property type="entry name" value="DNA_pol3_gamma3"/>
    <property type="match status" value="1"/>
</dbReference>
<comment type="catalytic activity">
    <reaction evidence="10 11">
        <text>DNA(n) + a 2'-deoxyribonucleoside 5'-triphosphate = DNA(n+1) + diphosphate</text>
        <dbReference type="Rhea" id="RHEA:22508"/>
        <dbReference type="Rhea" id="RHEA-COMP:17339"/>
        <dbReference type="Rhea" id="RHEA-COMP:17340"/>
        <dbReference type="ChEBI" id="CHEBI:33019"/>
        <dbReference type="ChEBI" id="CHEBI:61560"/>
        <dbReference type="ChEBI" id="CHEBI:173112"/>
        <dbReference type="EC" id="2.7.7.7"/>
    </reaction>
</comment>
<dbReference type="Proteomes" id="UP000176299">
    <property type="component" value="Unassembled WGS sequence"/>
</dbReference>
<evidence type="ECO:0000256" key="12">
    <source>
        <dbReference type="SAM" id="MobiDB-lite"/>
    </source>
</evidence>
<dbReference type="GO" id="GO:0009360">
    <property type="term" value="C:DNA polymerase III complex"/>
    <property type="evidence" value="ECO:0007669"/>
    <property type="project" value="InterPro"/>
</dbReference>
<dbReference type="GO" id="GO:0003677">
    <property type="term" value="F:DNA binding"/>
    <property type="evidence" value="ECO:0007669"/>
    <property type="project" value="InterPro"/>
</dbReference>
<dbReference type="InterPro" id="IPR003593">
    <property type="entry name" value="AAA+_ATPase"/>
</dbReference>
<keyword evidence="8 11" id="KW-0067">ATP-binding</keyword>
<evidence type="ECO:0000256" key="9">
    <source>
        <dbReference type="ARBA" id="ARBA00022932"/>
    </source>
</evidence>
<evidence type="ECO:0000256" key="10">
    <source>
        <dbReference type="ARBA" id="ARBA00049244"/>
    </source>
</evidence>
<evidence type="ECO:0000313" key="14">
    <source>
        <dbReference type="EMBL" id="OGY22103.1"/>
    </source>
</evidence>
<feature type="domain" description="AAA+ ATPase" evidence="13">
    <location>
        <begin position="34"/>
        <end position="189"/>
    </location>
</feature>
<evidence type="ECO:0000256" key="2">
    <source>
        <dbReference type="ARBA" id="ARBA00022679"/>
    </source>
</evidence>
<keyword evidence="4 11" id="KW-0235">DNA replication</keyword>
<comment type="subunit">
    <text evidence="11">DNA polymerase III contains a core (composed of alpha, epsilon and theta chains) that associates with a tau subunit. This core dimerizes to form the POLIII' complex. PolIII' associates with the gamma complex (composed of gamma, delta, delta', psi and chi chains) and with the beta chain to form the complete DNA polymerase III complex.</text>
</comment>
<dbReference type="GO" id="GO:0005524">
    <property type="term" value="F:ATP binding"/>
    <property type="evidence" value="ECO:0007669"/>
    <property type="project" value="UniProtKB-KW"/>
</dbReference>
<comment type="caution">
    <text evidence="14">The sequence shown here is derived from an EMBL/GenBank/DDBJ whole genome shotgun (WGS) entry which is preliminary data.</text>
</comment>
<dbReference type="InterPro" id="IPR008921">
    <property type="entry name" value="DNA_pol3_clamp-load_cplx_C"/>
</dbReference>
<keyword evidence="3 11" id="KW-0548">Nucleotidyltransferase</keyword>
<dbReference type="Pfam" id="PF20964">
    <property type="entry name" value="DnaX_C"/>
    <property type="match status" value="1"/>
</dbReference>
<dbReference type="GO" id="GO:0046872">
    <property type="term" value="F:metal ion binding"/>
    <property type="evidence" value="ECO:0007669"/>
    <property type="project" value="UniProtKB-KW"/>
</dbReference>
<dbReference type="InterPro" id="IPR012763">
    <property type="entry name" value="DNA_pol_III_sug/sutau_N"/>
</dbReference>
<dbReference type="InterPro" id="IPR027417">
    <property type="entry name" value="P-loop_NTPase"/>
</dbReference>
<feature type="region of interest" description="Disordered" evidence="12">
    <location>
        <begin position="374"/>
        <end position="455"/>
    </location>
</feature>
<reference evidence="14 15" key="1">
    <citation type="journal article" date="2016" name="Nat. Commun.">
        <title>Thousands of microbial genomes shed light on interconnected biogeochemical processes in an aquifer system.</title>
        <authorList>
            <person name="Anantharaman K."/>
            <person name="Brown C.T."/>
            <person name="Hug L.A."/>
            <person name="Sharon I."/>
            <person name="Castelle C.J."/>
            <person name="Probst A.J."/>
            <person name="Thomas B.C."/>
            <person name="Singh A."/>
            <person name="Wilkins M.J."/>
            <person name="Karaoz U."/>
            <person name="Brodie E.L."/>
            <person name="Williams K.H."/>
            <person name="Hubbard S.S."/>
            <person name="Banfield J.F."/>
        </authorList>
    </citation>
    <scope>NUCLEOTIDE SEQUENCE [LARGE SCALE GENOMIC DNA]</scope>
</reference>
<dbReference type="GO" id="GO:0003887">
    <property type="term" value="F:DNA-directed DNA polymerase activity"/>
    <property type="evidence" value="ECO:0007669"/>
    <property type="project" value="UniProtKB-KW"/>
</dbReference>
<feature type="region of interest" description="Disordered" evidence="12">
    <location>
        <begin position="541"/>
        <end position="571"/>
    </location>
</feature>
<dbReference type="PANTHER" id="PTHR11669">
    <property type="entry name" value="REPLICATION FACTOR C / DNA POLYMERASE III GAMMA-TAU SUBUNIT"/>
    <property type="match status" value="1"/>
</dbReference>
<evidence type="ECO:0000256" key="1">
    <source>
        <dbReference type="ARBA" id="ARBA00006360"/>
    </source>
</evidence>
<evidence type="ECO:0000256" key="3">
    <source>
        <dbReference type="ARBA" id="ARBA00022695"/>
    </source>
</evidence>
<keyword evidence="2 11" id="KW-0808">Transferase</keyword>
<sequence length="571" mass="63171">MVLYRKYRPQVFAQVVGQDHIRGPLLAQLSSGKIPHAYLFAGPRGTGKTSVARILAKAVNCQGSAISDQRSVKFGEPCDQCESCTAIKSGTHLDLIEIDAASNRGIDEIRDLREKIKLSPALSRFKVYIIDEAHMLTTEAFNALLKTLEEPPEHAIFVLATTEPQKVPATIISRTSRFDFKVPNVPQIKEKLGMIGKAEGWNLKGEVLEEVAKRAAGAFRDAEVLLEKVASVDSSASLEKTREILGKKESSDLVGLLNLIEEGETKRALVWLNESLTEGGGVRILTESILEALRKIILIKVDATNLLEPITEEELAALRSLAAKISKPRLLKLTGLFNKAIDDLREATIPQLPLELAIVEATSGIEERSATIETAETTKAQKIAAPDNASGVSRSGRATTENTESIETPLTTETQKETETLQPETTRTQKKAEAQKTVTTETQKGLEAREESEKIKEDKLLKKLQKNWGEFLKKLKPVNSSIELFLRNAKPVDLDEDLLTIEFDYRFHKEKVEERKYRELVEDALAKVAGKLLRIKGVVGAKPPAKKPPVAKPRPEEKEDIDPAEVFSKLE</sequence>
<dbReference type="FunFam" id="3.40.50.300:FF:000014">
    <property type="entry name" value="DNA polymerase III subunit gamma/tau"/>
    <property type="match status" value="1"/>
</dbReference>